<evidence type="ECO:0000256" key="18">
    <source>
        <dbReference type="ARBA" id="ARBA00049255"/>
    </source>
</evidence>
<dbReference type="InterPro" id="IPR045864">
    <property type="entry name" value="aa-tRNA-synth_II/BPL/LPL"/>
</dbReference>
<evidence type="ECO:0000256" key="15">
    <source>
        <dbReference type="ARBA" id="ARBA00022917"/>
    </source>
</evidence>
<evidence type="ECO:0000256" key="8">
    <source>
        <dbReference type="ARBA" id="ARBA00022555"/>
    </source>
</evidence>
<dbReference type="PROSITE" id="PS51483">
    <property type="entry name" value="B5"/>
    <property type="match status" value="1"/>
</dbReference>
<keyword evidence="10" id="KW-0479">Metal-binding</keyword>
<evidence type="ECO:0000256" key="10">
    <source>
        <dbReference type="ARBA" id="ARBA00022723"/>
    </source>
</evidence>
<dbReference type="InterPro" id="IPR009061">
    <property type="entry name" value="DNA-bd_dom_put_sf"/>
</dbReference>
<keyword evidence="16 22" id="KW-0030">Aminoacyl-tRNA synthetase</keyword>
<evidence type="ECO:0000256" key="17">
    <source>
        <dbReference type="ARBA" id="ARBA00033189"/>
    </source>
</evidence>
<comment type="similarity">
    <text evidence="3">Belongs to the phenylalanyl-tRNA synthetase beta subunit family. Type 1 subfamily.</text>
</comment>
<keyword evidence="14" id="KW-0694">RNA-binding</keyword>
<dbReference type="GO" id="GO:0006432">
    <property type="term" value="P:phenylalanyl-tRNA aminoacylation"/>
    <property type="evidence" value="ECO:0007669"/>
    <property type="project" value="InterPro"/>
</dbReference>
<evidence type="ECO:0000256" key="7">
    <source>
        <dbReference type="ARBA" id="ARBA00022490"/>
    </source>
</evidence>
<dbReference type="GO" id="GO:0005524">
    <property type="term" value="F:ATP binding"/>
    <property type="evidence" value="ECO:0007669"/>
    <property type="project" value="UniProtKB-KW"/>
</dbReference>
<dbReference type="GO" id="GO:0009328">
    <property type="term" value="C:phenylalanine-tRNA ligase complex"/>
    <property type="evidence" value="ECO:0007669"/>
    <property type="project" value="TreeGrafter"/>
</dbReference>
<organism evidence="22">
    <name type="scientific">hydrothermal vent metagenome</name>
    <dbReference type="NCBI Taxonomy" id="652676"/>
    <lineage>
        <taxon>unclassified sequences</taxon>
        <taxon>metagenomes</taxon>
        <taxon>ecological metagenomes</taxon>
    </lineage>
</organism>
<dbReference type="InterPro" id="IPR005147">
    <property type="entry name" value="tRNA_synthase_B5-dom"/>
</dbReference>
<dbReference type="FunFam" id="2.40.50.140:FF:000045">
    <property type="entry name" value="Phenylalanine--tRNA ligase beta subunit"/>
    <property type="match status" value="1"/>
</dbReference>
<dbReference type="SUPFAM" id="SSF56037">
    <property type="entry name" value="PheT/TilS domain"/>
    <property type="match status" value="1"/>
</dbReference>
<dbReference type="SUPFAM" id="SSF46955">
    <property type="entry name" value="Putative DNA-binding domain"/>
    <property type="match status" value="1"/>
</dbReference>
<dbReference type="Pfam" id="PF01588">
    <property type="entry name" value="tRNA_bind"/>
    <property type="match status" value="1"/>
</dbReference>
<dbReference type="EMBL" id="UOET01000329">
    <property type="protein sequence ID" value="VAW29153.1"/>
    <property type="molecule type" value="Genomic_DNA"/>
</dbReference>
<dbReference type="SUPFAM" id="SSF55681">
    <property type="entry name" value="Class II aaRS and biotin synthetases"/>
    <property type="match status" value="1"/>
</dbReference>
<dbReference type="PROSITE" id="PS51447">
    <property type="entry name" value="FDX_ACB"/>
    <property type="match status" value="1"/>
</dbReference>
<evidence type="ECO:0000256" key="6">
    <source>
        <dbReference type="ARBA" id="ARBA00017032"/>
    </source>
</evidence>
<evidence type="ECO:0000256" key="13">
    <source>
        <dbReference type="ARBA" id="ARBA00022842"/>
    </source>
</evidence>
<dbReference type="AlphaFoldDB" id="A0A3B0ULN1"/>
<dbReference type="InterPro" id="IPR036690">
    <property type="entry name" value="Fdx_antiC-bd_sf"/>
</dbReference>
<evidence type="ECO:0000259" key="21">
    <source>
        <dbReference type="PROSITE" id="PS51483"/>
    </source>
</evidence>
<evidence type="ECO:0000256" key="4">
    <source>
        <dbReference type="ARBA" id="ARBA00011209"/>
    </source>
</evidence>
<dbReference type="InterPro" id="IPR005121">
    <property type="entry name" value="Fdx_antiC-bd"/>
</dbReference>
<dbReference type="InterPro" id="IPR020825">
    <property type="entry name" value="Phe-tRNA_synthase-like_B3/B4"/>
</dbReference>
<dbReference type="Gene3D" id="3.30.70.380">
    <property type="entry name" value="Ferrodoxin-fold anticodon-binding domain"/>
    <property type="match status" value="1"/>
</dbReference>
<dbReference type="Gene3D" id="2.40.50.140">
    <property type="entry name" value="Nucleic acid-binding proteins"/>
    <property type="match status" value="1"/>
</dbReference>
<dbReference type="InterPro" id="IPR004532">
    <property type="entry name" value="Phe-tRNA-ligase_IIc_bsu_bact"/>
</dbReference>
<keyword evidence="8" id="KW-0820">tRNA-binding</keyword>
<dbReference type="SMART" id="SM00874">
    <property type="entry name" value="B5"/>
    <property type="match status" value="1"/>
</dbReference>
<dbReference type="Gene3D" id="3.30.56.10">
    <property type="match status" value="2"/>
</dbReference>
<dbReference type="PROSITE" id="PS50886">
    <property type="entry name" value="TRBD"/>
    <property type="match status" value="1"/>
</dbReference>
<dbReference type="InterPro" id="IPR012340">
    <property type="entry name" value="NA-bd_OB-fold"/>
</dbReference>
<feature type="domain" description="FDX-ACB" evidence="20">
    <location>
        <begin position="725"/>
        <end position="818"/>
    </location>
</feature>
<dbReference type="Pfam" id="PF03483">
    <property type="entry name" value="B3_4"/>
    <property type="match status" value="1"/>
</dbReference>
<dbReference type="Gene3D" id="3.50.40.10">
    <property type="entry name" value="Phenylalanyl-trna Synthetase, Chain B, domain 3"/>
    <property type="match status" value="1"/>
</dbReference>
<dbReference type="Pfam" id="PF03484">
    <property type="entry name" value="B5"/>
    <property type="match status" value="1"/>
</dbReference>
<keyword evidence="7" id="KW-0963">Cytoplasm</keyword>
<dbReference type="NCBIfam" id="TIGR00472">
    <property type="entry name" value="pheT_bact"/>
    <property type="match status" value="1"/>
</dbReference>
<keyword evidence="15" id="KW-0648">Protein biosynthesis</keyword>
<feature type="domain" description="TRNA-binding" evidence="19">
    <location>
        <begin position="42"/>
        <end position="153"/>
    </location>
</feature>
<evidence type="ECO:0000256" key="11">
    <source>
        <dbReference type="ARBA" id="ARBA00022741"/>
    </source>
</evidence>
<comment type="subunit">
    <text evidence="4">Tetramer of two alpha and two beta subunits.</text>
</comment>
<evidence type="ECO:0000313" key="22">
    <source>
        <dbReference type="EMBL" id="VAW29153.1"/>
    </source>
</evidence>
<dbReference type="CDD" id="cd00769">
    <property type="entry name" value="PheRS_beta_core"/>
    <property type="match status" value="1"/>
</dbReference>
<dbReference type="NCBIfam" id="NF045760">
    <property type="entry name" value="YtpR"/>
    <property type="match status" value="1"/>
</dbReference>
<comment type="catalytic activity">
    <reaction evidence="18">
        <text>tRNA(Phe) + L-phenylalanine + ATP = L-phenylalanyl-tRNA(Phe) + AMP + diphosphate + H(+)</text>
        <dbReference type="Rhea" id="RHEA:19413"/>
        <dbReference type="Rhea" id="RHEA-COMP:9668"/>
        <dbReference type="Rhea" id="RHEA-COMP:9699"/>
        <dbReference type="ChEBI" id="CHEBI:15378"/>
        <dbReference type="ChEBI" id="CHEBI:30616"/>
        <dbReference type="ChEBI" id="CHEBI:33019"/>
        <dbReference type="ChEBI" id="CHEBI:58095"/>
        <dbReference type="ChEBI" id="CHEBI:78442"/>
        <dbReference type="ChEBI" id="CHEBI:78531"/>
        <dbReference type="ChEBI" id="CHEBI:456215"/>
        <dbReference type="EC" id="6.1.1.20"/>
    </reaction>
</comment>
<dbReference type="InterPro" id="IPR045060">
    <property type="entry name" value="Phe-tRNA-ligase_IIc_bsu"/>
</dbReference>
<dbReference type="GO" id="GO:0004826">
    <property type="term" value="F:phenylalanine-tRNA ligase activity"/>
    <property type="evidence" value="ECO:0007669"/>
    <property type="project" value="UniProtKB-EC"/>
</dbReference>
<accession>A0A3B0ULN1</accession>
<protein>
    <recommendedName>
        <fullName evidence="6">Phenylalanine--tRNA ligase beta subunit</fullName>
        <ecNumber evidence="5">6.1.1.20</ecNumber>
    </recommendedName>
    <alternativeName>
        <fullName evidence="17">Phenylalanyl-tRNA synthetase beta subunit</fullName>
    </alternativeName>
</protein>
<dbReference type="SUPFAM" id="SSF54991">
    <property type="entry name" value="Anticodon-binding domain of PheRS"/>
    <property type="match status" value="1"/>
</dbReference>
<dbReference type="EC" id="6.1.1.20" evidence="5"/>
<proteinExistence type="inferred from homology"/>
<evidence type="ECO:0000256" key="5">
    <source>
        <dbReference type="ARBA" id="ARBA00012814"/>
    </source>
</evidence>
<dbReference type="Gene3D" id="3.30.930.10">
    <property type="entry name" value="Bira Bifunctional Protein, Domain 2"/>
    <property type="match status" value="1"/>
</dbReference>
<dbReference type="InterPro" id="IPR033714">
    <property type="entry name" value="tRNA_bind_bactPheRS"/>
</dbReference>
<dbReference type="InterPro" id="IPR005146">
    <property type="entry name" value="B3/B4_tRNA-bd"/>
</dbReference>
<evidence type="ECO:0000256" key="3">
    <source>
        <dbReference type="ARBA" id="ARBA00008653"/>
    </source>
</evidence>
<dbReference type="FunFam" id="3.30.70.380:FF:000001">
    <property type="entry name" value="Phenylalanine--tRNA ligase beta subunit"/>
    <property type="match status" value="1"/>
</dbReference>
<dbReference type="SMART" id="SM00873">
    <property type="entry name" value="B3_4"/>
    <property type="match status" value="1"/>
</dbReference>
<dbReference type="HAMAP" id="MF_00283">
    <property type="entry name" value="Phe_tRNA_synth_beta1"/>
    <property type="match status" value="1"/>
</dbReference>
<keyword evidence="9 22" id="KW-0436">Ligase</keyword>
<reference evidence="22" key="1">
    <citation type="submission" date="2018-06" db="EMBL/GenBank/DDBJ databases">
        <authorList>
            <person name="Zhirakovskaya E."/>
        </authorList>
    </citation>
    <scope>NUCLEOTIDE SEQUENCE</scope>
</reference>
<sequence length="818" mass="92382">MKLSYNWLKDYIDLDVDPLKLSAILTDIGLEVEGFEEFQSVKGGLEGVVIGEVLSCEKHANADKLSVTTVDVGGKILPIVCGASNVAKGQKVVVATVGTTLYDGDEAFKIKKAKIRGEVSEGMICAEDELGLGTSHDGIMVLPQKVRPGIPASEYFDIQKDFIYEIGLTPNRGDAASHIGSARDLVAGLNRYFNTRKYHLNLPGTDNFHVDNHDLNIDVVVKDQEACPRYSGITINNIKVKESPKWLKVKLESIGIRPINNVVDITNFVLQEIGHPLHAFDAAKIKGNKVVVRKMPDQTPFVTLDEMERKLHVDDLMICNEEEGMCIAGVFGGADSGVTEKTTAVFLESAYFDPRHVRKTSKRHILQTDASFRFERGTDPNITIYALKRAAMLIKELAGGTISSEIKDVYPAPIEKWTIDVSYAHVDRLIGNVIDRSIIKEIIRDLEMEIMEETSVELKLRIPTFKVDVLREVDVVEEILRIYGYNNVKFENKVHSSVSLRQKPDLEKLQNEIADYLVGQGFSEIMNNSLTKSEYISKSKVFNEKHNVALLNPLSKDLDILRQTLLFGGLEVVAYNQNRKINDLKIFEFGKTYFKKENYDKKRGVKNYYEEKHLTLFTTGRVKAENWNTQSTQSDFYYVKGLVDSLLQKLGITENKLEISEAANENFNYVLQLNSGEKVLAQIGSAHKKLLKMTGVKTEVFIADINWDLMIQLVPRHDVQYVPVPKFPSVRRDLALVVSNNIHFEDLKRLALHTERKLLKSVGIFDIYEGDNVPDGKKSYALSFVLQDENKTLTDKVIDKTMRKLQQVFERELDAVLR</sequence>
<dbReference type="GO" id="GO:0000049">
    <property type="term" value="F:tRNA binding"/>
    <property type="evidence" value="ECO:0007669"/>
    <property type="project" value="UniProtKB-KW"/>
</dbReference>
<gene>
    <name evidence="22" type="ORF">MNBD_BACTEROID07-97</name>
</gene>
<evidence type="ECO:0000256" key="12">
    <source>
        <dbReference type="ARBA" id="ARBA00022840"/>
    </source>
</evidence>
<dbReference type="PANTHER" id="PTHR10947">
    <property type="entry name" value="PHENYLALANYL-TRNA SYNTHETASE BETA CHAIN AND LEUCINE-RICH REPEAT-CONTAINING PROTEIN 47"/>
    <property type="match status" value="1"/>
</dbReference>
<dbReference type="Pfam" id="PF17759">
    <property type="entry name" value="tRNA_synthFbeta"/>
    <property type="match status" value="1"/>
</dbReference>
<dbReference type="SMART" id="SM00896">
    <property type="entry name" value="FDX-ACB"/>
    <property type="match status" value="1"/>
</dbReference>
<evidence type="ECO:0000256" key="9">
    <source>
        <dbReference type="ARBA" id="ARBA00022598"/>
    </source>
</evidence>
<dbReference type="InterPro" id="IPR041616">
    <property type="entry name" value="PheRS_beta_core"/>
</dbReference>
<evidence type="ECO:0000256" key="1">
    <source>
        <dbReference type="ARBA" id="ARBA00001946"/>
    </source>
</evidence>
<evidence type="ECO:0000256" key="14">
    <source>
        <dbReference type="ARBA" id="ARBA00022884"/>
    </source>
</evidence>
<name>A0A3B0ULN1_9ZZZZ</name>
<evidence type="ECO:0000256" key="2">
    <source>
        <dbReference type="ARBA" id="ARBA00004496"/>
    </source>
</evidence>
<keyword evidence="11" id="KW-0547">Nucleotide-binding</keyword>
<dbReference type="PANTHER" id="PTHR10947:SF0">
    <property type="entry name" value="PHENYLALANINE--TRNA LIGASE BETA SUBUNIT"/>
    <property type="match status" value="1"/>
</dbReference>
<dbReference type="InterPro" id="IPR002547">
    <property type="entry name" value="tRNA-bd_dom"/>
</dbReference>
<feature type="domain" description="B5" evidence="21">
    <location>
        <begin position="414"/>
        <end position="490"/>
    </location>
</feature>
<evidence type="ECO:0000259" key="19">
    <source>
        <dbReference type="PROSITE" id="PS50886"/>
    </source>
</evidence>
<comment type="cofactor">
    <cofactor evidence="1">
        <name>Mg(2+)</name>
        <dbReference type="ChEBI" id="CHEBI:18420"/>
    </cofactor>
</comment>
<dbReference type="Pfam" id="PF03147">
    <property type="entry name" value="FDX-ACB"/>
    <property type="match status" value="1"/>
</dbReference>
<keyword evidence="13" id="KW-0460">Magnesium</keyword>
<evidence type="ECO:0000256" key="16">
    <source>
        <dbReference type="ARBA" id="ARBA00023146"/>
    </source>
</evidence>
<evidence type="ECO:0000259" key="20">
    <source>
        <dbReference type="PROSITE" id="PS51447"/>
    </source>
</evidence>
<keyword evidence="12" id="KW-0067">ATP-binding</keyword>
<dbReference type="SUPFAM" id="SSF50249">
    <property type="entry name" value="Nucleic acid-binding proteins"/>
    <property type="match status" value="1"/>
</dbReference>
<comment type="subcellular location">
    <subcellularLocation>
        <location evidence="2">Cytoplasm</location>
    </subcellularLocation>
</comment>
<dbReference type="FunFam" id="3.50.40.10:FF:000001">
    <property type="entry name" value="Phenylalanine--tRNA ligase beta subunit"/>
    <property type="match status" value="1"/>
</dbReference>
<dbReference type="CDD" id="cd02796">
    <property type="entry name" value="tRNA_bind_bactPheRS"/>
    <property type="match status" value="1"/>
</dbReference>
<dbReference type="GO" id="GO:0000287">
    <property type="term" value="F:magnesium ion binding"/>
    <property type="evidence" value="ECO:0007669"/>
    <property type="project" value="InterPro"/>
</dbReference>